<gene>
    <name evidence="2" type="ORF">DSM112329_05463</name>
</gene>
<dbReference type="RefSeq" id="WP_354699738.1">
    <property type="nucleotide sequence ID" value="NZ_CP114014.1"/>
</dbReference>
<dbReference type="KEGG" id="parq:DSM112329_05463"/>
<protein>
    <submittedName>
        <fullName evidence="2">Uncharacterized protein</fullName>
    </submittedName>
</protein>
<proteinExistence type="predicted"/>
<evidence type="ECO:0000313" key="2">
    <source>
        <dbReference type="EMBL" id="XAY08561.1"/>
    </source>
</evidence>
<feature type="chain" id="PRO_5043806257" evidence="1">
    <location>
        <begin position="24"/>
        <end position="143"/>
    </location>
</feature>
<sequence length="143" mass="15051">MARTLAVLVAVFTVAMAATTAEAAYKPNMRAGFDLFTGGPPCNRAELMGGVFAYLPNLSDGQAKAVAKRYKPTRDGSLTVGGKTYKLRRYARMDVARSDFVSWGFHAIKGVPASALGRRATVRYVSAGGVVKASAVVARGTCA</sequence>
<accession>A0AAU7B3Q3</accession>
<dbReference type="EMBL" id="CP114014">
    <property type="protein sequence ID" value="XAY08561.1"/>
    <property type="molecule type" value="Genomic_DNA"/>
</dbReference>
<name>A0AAU7B3Q3_9ACTN</name>
<organism evidence="2">
    <name type="scientific">Paraconexibacter sp. AEG42_29</name>
    <dbReference type="NCBI Taxonomy" id="2997339"/>
    <lineage>
        <taxon>Bacteria</taxon>
        <taxon>Bacillati</taxon>
        <taxon>Actinomycetota</taxon>
        <taxon>Thermoleophilia</taxon>
        <taxon>Solirubrobacterales</taxon>
        <taxon>Paraconexibacteraceae</taxon>
        <taxon>Paraconexibacter</taxon>
    </lineage>
</organism>
<keyword evidence="1" id="KW-0732">Signal</keyword>
<dbReference type="AlphaFoldDB" id="A0AAU7B3Q3"/>
<reference evidence="2" key="1">
    <citation type="submission" date="2022-12" db="EMBL/GenBank/DDBJ databases">
        <title>Paraconexibacter alkalitolerans sp. nov. and Baekduia alba sp. nov., isolated from soil and emended description of the genera Paraconexibacter (Chun et al., 2020) and Baekduia (An et al., 2020).</title>
        <authorList>
            <person name="Vieira S."/>
            <person name="Huber K.J."/>
            <person name="Geppert A."/>
            <person name="Wolf J."/>
            <person name="Neumann-Schaal M."/>
            <person name="Muesken M."/>
            <person name="Overmann J."/>
        </authorList>
    </citation>
    <scope>NUCLEOTIDE SEQUENCE</scope>
    <source>
        <strain evidence="2">AEG42_29</strain>
    </source>
</reference>
<feature type="signal peptide" evidence="1">
    <location>
        <begin position="1"/>
        <end position="23"/>
    </location>
</feature>
<evidence type="ECO:0000256" key="1">
    <source>
        <dbReference type="SAM" id="SignalP"/>
    </source>
</evidence>